<keyword evidence="2" id="KW-0812">Transmembrane</keyword>
<keyword evidence="3" id="KW-1133">Transmembrane helix</keyword>
<dbReference type="EMBL" id="PIPV01000002">
    <property type="protein sequence ID" value="RUO57386.1"/>
    <property type="molecule type" value="Genomic_DNA"/>
</dbReference>
<dbReference type="PROSITE" id="PS50113">
    <property type="entry name" value="PAC"/>
    <property type="match status" value="1"/>
</dbReference>
<comment type="subcellular location">
    <subcellularLocation>
        <location evidence="1">Membrane</location>
        <topology evidence="1">Multi-pass membrane protein</topology>
    </subcellularLocation>
</comment>
<dbReference type="InterPro" id="IPR004089">
    <property type="entry name" value="MCPsignal_dom"/>
</dbReference>
<dbReference type="Gene3D" id="3.30.450.20">
    <property type="entry name" value="PAS domain"/>
    <property type="match status" value="2"/>
</dbReference>
<reference evidence="10" key="1">
    <citation type="journal article" date="2018" name="Front. Microbiol.">
        <title>Genome-Based Analysis Reveals the Taxonomy and Diversity of the Family Idiomarinaceae.</title>
        <authorList>
            <person name="Liu Y."/>
            <person name="Lai Q."/>
            <person name="Shao Z."/>
        </authorList>
    </citation>
    <scope>NUCLEOTIDE SEQUENCE [LARGE SCALE GENOMIC DNA]</scope>
    <source>
        <strain evidence="10">F23</strain>
    </source>
</reference>
<dbReference type="SUPFAM" id="SSF58104">
    <property type="entry name" value="Methyl-accepting chemotaxis protein (MCP) signaling domain"/>
    <property type="match status" value="1"/>
</dbReference>
<feature type="domain" description="PAC" evidence="8">
    <location>
        <begin position="216"/>
        <end position="268"/>
    </location>
</feature>
<dbReference type="RefSeq" id="WP_110573622.1">
    <property type="nucleotide sequence ID" value="NZ_PIPV01000002.1"/>
</dbReference>
<organism evidence="9 10">
    <name type="scientific">Idiomarina fontislapidosi</name>
    <dbReference type="NCBI Taxonomy" id="263723"/>
    <lineage>
        <taxon>Bacteria</taxon>
        <taxon>Pseudomonadati</taxon>
        <taxon>Pseudomonadota</taxon>
        <taxon>Gammaproteobacteria</taxon>
        <taxon>Alteromonadales</taxon>
        <taxon>Idiomarinaceae</taxon>
        <taxon>Idiomarina</taxon>
    </lineage>
</organism>
<dbReference type="Gene3D" id="1.10.287.950">
    <property type="entry name" value="Methyl-accepting chemotaxis protein"/>
    <property type="match status" value="1"/>
</dbReference>
<evidence type="ECO:0000256" key="5">
    <source>
        <dbReference type="ARBA" id="ARBA00023224"/>
    </source>
</evidence>
<evidence type="ECO:0000256" key="3">
    <source>
        <dbReference type="ARBA" id="ARBA00022989"/>
    </source>
</evidence>
<dbReference type="PROSITE" id="PS50111">
    <property type="entry name" value="CHEMOTAXIS_TRANSDUC_2"/>
    <property type="match status" value="1"/>
</dbReference>
<gene>
    <name evidence="9" type="ORF">CWE25_02690</name>
</gene>
<proteinExistence type="predicted"/>
<dbReference type="SMART" id="SM00283">
    <property type="entry name" value="MA"/>
    <property type="match status" value="1"/>
</dbReference>
<dbReference type="InterPro" id="IPR013655">
    <property type="entry name" value="PAS_fold_3"/>
</dbReference>
<dbReference type="Pfam" id="PF00015">
    <property type="entry name" value="MCPsignal"/>
    <property type="match status" value="1"/>
</dbReference>
<dbReference type="SUPFAM" id="SSF55785">
    <property type="entry name" value="PYP-like sensor domain (PAS domain)"/>
    <property type="match status" value="2"/>
</dbReference>
<dbReference type="PANTHER" id="PTHR32089:SF119">
    <property type="entry name" value="METHYL-ACCEPTING CHEMOTAXIS PROTEIN CTPL"/>
    <property type="match status" value="1"/>
</dbReference>
<dbReference type="InterPro" id="IPR000014">
    <property type="entry name" value="PAS"/>
</dbReference>
<dbReference type="InterPro" id="IPR000700">
    <property type="entry name" value="PAS-assoc_C"/>
</dbReference>
<dbReference type="GO" id="GO:0006935">
    <property type="term" value="P:chemotaxis"/>
    <property type="evidence" value="ECO:0007669"/>
    <property type="project" value="UniProtKB-ARBA"/>
</dbReference>
<dbReference type="Proteomes" id="UP000287330">
    <property type="component" value="Unassembled WGS sequence"/>
</dbReference>
<keyword evidence="5 6" id="KW-0807">Transducer</keyword>
<name>A0A432Y952_9GAMM</name>
<feature type="domain" description="Methyl-accepting transducer" evidence="7">
    <location>
        <begin position="245"/>
        <end position="439"/>
    </location>
</feature>
<evidence type="ECO:0000313" key="10">
    <source>
        <dbReference type="Proteomes" id="UP000287330"/>
    </source>
</evidence>
<dbReference type="NCBIfam" id="TIGR00229">
    <property type="entry name" value="sensory_box"/>
    <property type="match status" value="2"/>
</dbReference>
<accession>A0A432Y952</accession>
<keyword evidence="10" id="KW-1185">Reference proteome</keyword>
<dbReference type="OrthoDB" id="9765776at2"/>
<evidence type="ECO:0000256" key="1">
    <source>
        <dbReference type="ARBA" id="ARBA00004141"/>
    </source>
</evidence>
<dbReference type="AlphaFoldDB" id="A0A432Y952"/>
<dbReference type="PANTHER" id="PTHR32089">
    <property type="entry name" value="METHYL-ACCEPTING CHEMOTAXIS PROTEIN MCPB"/>
    <property type="match status" value="1"/>
</dbReference>
<dbReference type="InterPro" id="IPR035965">
    <property type="entry name" value="PAS-like_dom_sf"/>
</dbReference>
<dbReference type="GO" id="GO:0016020">
    <property type="term" value="C:membrane"/>
    <property type="evidence" value="ECO:0007669"/>
    <property type="project" value="UniProtKB-SubCell"/>
</dbReference>
<comment type="caution">
    <text evidence="9">The sequence shown here is derived from an EMBL/GenBank/DDBJ whole genome shotgun (WGS) entry which is preliminary data.</text>
</comment>
<evidence type="ECO:0000259" key="7">
    <source>
        <dbReference type="PROSITE" id="PS50111"/>
    </source>
</evidence>
<dbReference type="Pfam" id="PF13426">
    <property type="entry name" value="PAS_9"/>
    <property type="match status" value="1"/>
</dbReference>
<dbReference type="CDD" id="cd00130">
    <property type="entry name" value="PAS"/>
    <property type="match status" value="2"/>
</dbReference>
<dbReference type="Pfam" id="PF08447">
    <property type="entry name" value="PAS_3"/>
    <property type="match status" value="1"/>
</dbReference>
<evidence type="ECO:0000256" key="6">
    <source>
        <dbReference type="PROSITE-ProRule" id="PRU00284"/>
    </source>
</evidence>
<keyword evidence="4" id="KW-0472">Membrane</keyword>
<evidence type="ECO:0000256" key="4">
    <source>
        <dbReference type="ARBA" id="ARBA00023136"/>
    </source>
</evidence>
<evidence type="ECO:0000256" key="2">
    <source>
        <dbReference type="ARBA" id="ARBA00022692"/>
    </source>
</evidence>
<sequence>MLGFNNKLEHLNQQQANEISAYKAMRQTMKDAMVYFALDAQGRIVETDESFKACLGLDSSKLLNQPLSAFIAPTAKNKPHIQQMTRAIKTQSHWHGAIQFIHDQGHEIWIRVILEPEKLGNDSQIAFAAYGCELTHTITKSRETEDLLKALNRSSAVIEFTLDGHVITANENFLDALNYRLDDIVDQHHRVFCSKEEVQSKGYSRFWQKLAAGEFFSGRFQRIDSFGNPVWLEATYNPVHNEAGQLYKVVKFASVITDQVKREQAIVETSDIAHNVSTQTDEHAKQGMAVIRETIDAMRVLAQKIEQTSHHIAELNTQSTKVTELVDSIQGIAAQTNLLALNAAIEAARAGEQGRGFAVVADEVRSLASRTSTTSEKIIDVVGKNKNLTETAVQQIQHSLDEVENSLNLSTQASKVMEDIQSGAKHVLDAVSQFKSKVT</sequence>
<evidence type="ECO:0000259" key="8">
    <source>
        <dbReference type="PROSITE" id="PS50113"/>
    </source>
</evidence>
<evidence type="ECO:0000313" key="9">
    <source>
        <dbReference type="EMBL" id="RUO57386.1"/>
    </source>
</evidence>
<dbReference type="GO" id="GO:0007165">
    <property type="term" value="P:signal transduction"/>
    <property type="evidence" value="ECO:0007669"/>
    <property type="project" value="UniProtKB-KW"/>
</dbReference>
<protein>
    <submittedName>
        <fullName evidence="9">Chemotaxis protein</fullName>
    </submittedName>
</protein>